<name>A0A9Q8L6G6_PASFU</name>
<accession>A0A9Q8L6G6</accession>
<proteinExistence type="predicted"/>
<dbReference type="KEGG" id="ffu:CLAFUR5_00023"/>
<dbReference type="EMBL" id="CP090163">
    <property type="protein sequence ID" value="UJO11703.1"/>
    <property type="molecule type" value="Genomic_DNA"/>
</dbReference>
<dbReference type="Proteomes" id="UP000756132">
    <property type="component" value="Chromosome 1"/>
</dbReference>
<reference evidence="2" key="1">
    <citation type="submission" date="2021-12" db="EMBL/GenBank/DDBJ databases">
        <authorList>
            <person name="Zaccaron A."/>
            <person name="Stergiopoulos I."/>
        </authorList>
    </citation>
    <scope>NUCLEOTIDE SEQUENCE</scope>
    <source>
        <strain evidence="2">Race5_Kim</strain>
    </source>
</reference>
<feature type="domain" description="Heterokaryon incompatibility" evidence="1">
    <location>
        <begin position="12"/>
        <end position="105"/>
    </location>
</feature>
<evidence type="ECO:0000313" key="3">
    <source>
        <dbReference type="Proteomes" id="UP000756132"/>
    </source>
</evidence>
<evidence type="ECO:0000259" key="1">
    <source>
        <dbReference type="Pfam" id="PF06985"/>
    </source>
</evidence>
<protein>
    <recommendedName>
        <fullName evidence="1">Heterokaryon incompatibility domain-containing protein</fullName>
    </recommendedName>
</protein>
<gene>
    <name evidence="2" type="ORF">CLAFUR5_00023</name>
</gene>
<reference evidence="2" key="2">
    <citation type="journal article" date="2022" name="Microb. Genom.">
        <title>A chromosome-scale genome assembly of the tomato pathogen Cladosporium fulvum reveals a compartmentalized genome architecture and the presence of a dispensable chromosome.</title>
        <authorList>
            <person name="Zaccaron A.Z."/>
            <person name="Chen L.H."/>
            <person name="Samaras A."/>
            <person name="Stergiopoulos I."/>
        </authorList>
    </citation>
    <scope>NUCLEOTIDE SEQUENCE</scope>
    <source>
        <strain evidence="2">Race5_Kim</strain>
    </source>
</reference>
<dbReference type="PANTHER" id="PTHR24148:SF64">
    <property type="entry name" value="HETEROKARYON INCOMPATIBILITY DOMAIN-CONTAINING PROTEIN"/>
    <property type="match status" value="1"/>
</dbReference>
<dbReference type="Pfam" id="PF06985">
    <property type="entry name" value="HET"/>
    <property type="match status" value="1"/>
</dbReference>
<dbReference type="InterPro" id="IPR052895">
    <property type="entry name" value="HetReg/Transcr_Mod"/>
</dbReference>
<dbReference type="GeneID" id="71979901"/>
<dbReference type="PANTHER" id="PTHR24148">
    <property type="entry name" value="ANKYRIN REPEAT DOMAIN-CONTAINING PROTEIN 39 HOMOLOG-RELATED"/>
    <property type="match status" value="1"/>
</dbReference>
<evidence type="ECO:0000313" key="2">
    <source>
        <dbReference type="EMBL" id="UJO11703.1"/>
    </source>
</evidence>
<dbReference type="OrthoDB" id="194358at2759"/>
<sequence length="497" mass="55483">MHATGDVAGQHVAISYTWQSTKQNKIILVDGVPTTVGYNCWLALWQMRLHNVCQWYWIDSICIKHSSHDEKVLQVGMMNIVYAQARKVAICLGDSDSDLLQPGFDRKSPDSILDLLCNVAGRTYFRRLWTVQEFLLAKSLQVFCGDSTVKWHSLINAVQLQCKAIGDLSKDVRALLDFSNDYTRASKVLTAAQTTLRRLTQDRRVFSIADAILRYADWQCTFVQDKIYGLLSLVPIEARVRIPVDYMKPLLQVLTDYVSVYSRLLEDFDKDEYHQSAQSDPSVATVDLTKMGNSIRTPVAAFLNQRHYRAHDSDFLPGSHSGIMRQDIASVITSRSSHFDPRQVLVGISSFACHEVCSNNGGRIYASSQDYINGGDSQSFVDKAEYPYCRCCKQPGITDGTVFSSNDEFVADINTTAPEHSGPVCITTDKETRTLKQVFASPRGTQDGDVLVRCSAQQGLISPDDEPLLACLCDPRGEKGSCTCVDLLIAERPRTES</sequence>
<keyword evidence="3" id="KW-1185">Reference proteome</keyword>
<dbReference type="AlphaFoldDB" id="A0A9Q8L6G6"/>
<dbReference type="RefSeq" id="XP_047756069.1">
    <property type="nucleotide sequence ID" value="XM_047899171.1"/>
</dbReference>
<organism evidence="2 3">
    <name type="scientific">Passalora fulva</name>
    <name type="common">Tomato leaf mold</name>
    <name type="synonym">Cladosporium fulvum</name>
    <dbReference type="NCBI Taxonomy" id="5499"/>
    <lineage>
        <taxon>Eukaryota</taxon>
        <taxon>Fungi</taxon>
        <taxon>Dikarya</taxon>
        <taxon>Ascomycota</taxon>
        <taxon>Pezizomycotina</taxon>
        <taxon>Dothideomycetes</taxon>
        <taxon>Dothideomycetidae</taxon>
        <taxon>Mycosphaerellales</taxon>
        <taxon>Mycosphaerellaceae</taxon>
        <taxon>Fulvia</taxon>
    </lineage>
</organism>
<dbReference type="InterPro" id="IPR010730">
    <property type="entry name" value="HET"/>
</dbReference>